<keyword evidence="9" id="KW-0053">Apoptosis</keyword>
<evidence type="ECO:0000256" key="5">
    <source>
        <dbReference type="ARBA" id="ARBA00022514"/>
    </source>
</evidence>
<evidence type="ECO:0000256" key="13">
    <source>
        <dbReference type="ARBA" id="ARBA00022989"/>
    </source>
</evidence>
<keyword evidence="4" id="KW-1003">Cell membrane</keyword>
<comment type="similarity">
    <text evidence="3">Belongs to the tumor necrosis factor family.</text>
</comment>
<evidence type="ECO:0000256" key="10">
    <source>
        <dbReference type="ARBA" id="ARBA00022723"/>
    </source>
</evidence>
<comment type="function">
    <text evidence="15">Cytokine that binds to TNFRSF10A/TRAILR1, TNFRSF10B/TRAILR2, TNFRSF10C/TRAILR3, TNFRSF10D/TRAILR4 and possibly also to TNFRSF11B/OPG. Induces apoptosis. Its activity may be modulated by binding to the decoy receptors TNFRSF10C/TRAILR3, TNFRSF10D/TRAILR4 and TNFRSF11B/OPG that cannot induce apoptosis.</text>
</comment>
<dbReference type="InterPro" id="IPR006052">
    <property type="entry name" value="TNF_dom"/>
</dbReference>
<keyword evidence="12" id="KW-0735">Signal-anchor</keyword>
<dbReference type="OrthoDB" id="9446605at2759"/>
<sequence>MVNMPNSHSMQYIGLMLLAAILLQTIAVAVTFIYFNHVLSTMKETFSKSSVSCLMRANLRTADDPEQNGEDGKDDPCWQVTQQLHFLIEKSMSSRYQKEISSAVKDEVSRVLPSLVIQDQDDSPRPKIAAHVTGSYTPEAEKDGGLPNRKVYGQKIQAWQSEKGLAFLQNVELSDGELVVPQAGLYYIYSQTYFRHALIEEDPSEHVEEFGTLGESVRGKPMLQFVYKKVSSYVVPILLMKNARTTCWSRDTEYGLYSIYQAGLFQLGGGDRVFVTVSNVSTIDMDEKSSFFGAFLVS</sequence>
<dbReference type="PANTHER" id="PTHR11471">
    <property type="entry name" value="TUMOR NECROSIS FACTOR FAMILY MEMBER"/>
    <property type="match status" value="1"/>
</dbReference>
<dbReference type="SMART" id="SM00207">
    <property type="entry name" value="TNF"/>
    <property type="match status" value="1"/>
</dbReference>
<dbReference type="GO" id="GO:0006915">
    <property type="term" value="P:apoptotic process"/>
    <property type="evidence" value="ECO:0007669"/>
    <property type="project" value="UniProtKB-KW"/>
</dbReference>
<feature type="binding site" evidence="19">
    <location>
        <position position="247"/>
    </location>
    <ligand>
        <name>Zn(2+)</name>
        <dbReference type="ChEBI" id="CHEBI:29105"/>
        <note>ligand shared between all trimeric partners</note>
    </ligand>
</feature>
<evidence type="ECO:0000256" key="1">
    <source>
        <dbReference type="ARBA" id="ARBA00004401"/>
    </source>
</evidence>
<dbReference type="PROSITE" id="PS00251">
    <property type="entry name" value="THD_1"/>
    <property type="match status" value="1"/>
</dbReference>
<feature type="transmembrane region" description="Helical" evidence="20">
    <location>
        <begin position="12"/>
        <end position="35"/>
    </location>
</feature>
<evidence type="ECO:0000256" key="12">
    <source>
        <dbReference type="ARBA" id="ARBA00022968"/>
    </source>
</evidence>
<dbReference type="GO" id="GO:0046872">
    <property type="term" value="F:metal ion binding"/>
    <property type="evidence" value="ECO:0007669"/>
    <property type="project" value="UniProtKB-KW"/>
</dbReference>
<dbReference type="EMBL" id="SRMA01024201">
    <property type="protein sequence ID" value="TRZ00929.1"/>
    <property type="molecule type" value="Genomic_DNA"/>
</dbReference>
<evidence type="ECO:0000259" key="21">
    <source>
        <dbReference type="PROSITE" id="PS50049"/>
    </source>
</evidence>
<dbReference type="AlphaFoldDB" id="A0A553RFG1"/>
<comment type="subunit">
    <text evidence="16">Homotrimer. One TNFSF10 homotrimer interacts with three TNFSF10A mononers. One TNFSF10 homotrimer interacts with three TNFSF10B mononers.</text>
</comment>
<keyword evidence="14 20" id="KW-0472">Membrane</keyword>
<dbReference type="Proteomes" id="UP000316079">
    <property type="component" value="Unassembled WGS sequence"/>
</dbReference>
<reference evidence="22 23" key="1">
    <citation type="journal article" date="2019" name="Sci. Data">
        <title>Hybrid genome assembly and annotation of Danionella translucida.</title>
        <authorList>
            <person name="Kadobianskyi M."/>
            <person name="Schulze L."/>
            <person name="Schuelke M."/>
            <person name="Judkewitz B."/>
        </authorList>
    </citation>
    <scope>NUCLEOTIDE SEQUENCE [LARGE SCALE GENOMIC DNA]</scope>
    <source>
        <strain evidence="22 23">Bolton</strain>
    </source>
</reference>
<dbReference type="PANTHER" id="PTHR11471:SF27">
    <property type="entry name" value="TUMOR NECROSIS FACTOR LIGAND SUPERFAMILY MEMBER 10"/>
    <property type="match status" value="1"/>
</dbReference>
<evidence type="ECO:0000256" key="19">
    <source>
        <dbReference type="PIRSR" id="PIRSR038013-50"/>
    </source>
</evidence>
<evidence type="ECO:0000313" key="23">
    <source>
        <dbReference type="Proteomes" id="UP000316079"/>
    </source>
</evidence>
<evidence type="ECO:0000256" key="2">
    <source>
        <dbReference type="ARBA" id="ARBA00004613"/>
    </source>
</evidence>
<evidence type="ECO:0000256" key="16">
    <source>
        <dbReference type="ARBA" id="ARBA00063957"/>
    </source>
</evidence>
<keyword evidence="6" id="KW-0964">Secreted</keyword>
<keyword evidence="10 19" id="KW-0479">Metal-binding</keyword>
<dbReference type="FunFam" id="2.60.120.40:FF:000014">
    <property type="entry name" value="Tumor necrosis factor ligand superfamily member"/>
    <property type="match status" value="1"/>
</dbReference>
<proteinExistence type="inferred from homology"/>
<evidence type="ECO:0000256" key="18">
    <source>
        <dbReference type="ARBA" id="ARBA00083215"/>
    </source>
</evidence>
<protein>
    <recommendedName>
        <fullName evidence="17">Tumor necrosis factor ligand superfamily member 10</fullName>
    </recommendedName>
    <alternativeName>
        <fullName evidence="18">TNF-related apoptosis-inducing ligand</fullName>
    </alternativeName>
</protein>
<dbReference type="PROSITE" id="PS50049">
    <property type="entry name" value="THD_2"/>
    <property type="match status" value="1"/>
</dbReference>
<dbReference type="GO" id="GO:0005886">
    <property type="term" value="C:plasma membrane"/>
    <property type="evidence" value="ECO:0007669"/>
    <property type="project" value="UniProtKB-SubCell"/>
</dbReference>
<evidence type="ECO:0000256" key="14">
    <source>
        <dbReference type="ARBA" id="ARBA00023136"/>
    </source>
</evidence>
<dbReference type="STRING" id="623744.A0A553RFG1"/>
<evidence type="ECO:0000256" key="8">
    <source>
        <dbReference type="ARBA" id="ARBA00022692"/>
    </source>
</evidence>
<evidence type="ECO:0000256" key="15">
    <source>
        <dbReference type="ARBA" id="ARBA00055277"/>
    </source>
</evidence>
<evidence type="ECO:0000256" key="3">
    <source>
        <dbReference type="ARBA" id="ARBA00008670"/>
    </source>
</evidence>
<dbReference type="PIRSF" id="PIRSF038013">
    <property type="entry name" value="TNF10_TNF11"/>
    <property type="match status" value="1"/>
</dbReference>
<evidence type="ECO:0000256" key="17">
    <source>
        <dbReference type="ARBA" id="ARBA00074586"/>
    </source>
</evidence>
<dbReference type="InterPro" id="IPR008983">
    <property type="entry name" value="Tumour_necrosis_fac-like_dom"/>
</dbReference>
<accession>A0A553RFG1</accession>
<evidence type="ECO:0000256" key="7">
    <source>
        <dbReference type="ARBA" id="ARBA00022553"/>
    </source>
</evidence>
<evidence type="ECO:0000256" key="4">
    <source>
        <dbReference type="ARBA" id="ARBA00022475"/>
    </source>
</evidence>
<dbReference type="Gene3D" id="2.60.120.40">
    <property type="match status" value="1"/>
</dbReference>
<keyword evidence="13 20" id="KW-1133">Transmembrane helix</keyword>
<gene>
    <name evidence="22" type="ORF">DNTS_021453</name>
</gene>
<comment type="subcellular location">
    <subcellularLocation>
        <location evidence="1">Cell membrane</location>
        <topology evidence="1">Single-pass type II membrane protein</topology>
    </subcellularLocation>
    <subcellularLocation>
        <location evidence="2">Secreted</location>
    </subcellularLocation>
</comment>
<dbReference type="SUPFAM" id="SSF49842">
    <property type="entry name" value="TNF-like"/>
    <property type="match status" value="1"/>
</dbReference>
<keyword evidence="23" id="KW-1185">Reference proteome</keyword>
<evidence type="ECO:0000256" key="6">
    <source>
        <dbReference type="ARBA" id="ARBA00022525"/>
    </source>
</evidence>
<dbReference type="Pfam" id="PF00229">
    <property type="entry name" value="TNF"/>
    <property type="match status" value="1"/>
</dbReference>
<keyword evidence="8 20" id="KW-0812">Transmembrane</keyword>
<dbReference type="GO" id="GO:0006955">
    <property type="term" value="P:immune response"/>
    <property type="evidence" value="ECO:0007669"/>
    <property type="project" value="InterPro"/>
</dbReference>
<evidence type="ECO:0000256" key="20">
    <source>
        <dbReference type="SAM" id="Phobius"/>
    </source>
</evidence>
<name>A0A553RFG1_9TELE</name>
<dbReference type="GO" id="GO:0005164">
    <property type="term" value="F:tumor necrosis factor receptor binding"/>
    <property type="evidence" value="ECO:0007669"/>
    <property type="project" value="InterPro"/>
</dbReference>
<evidence type="ECO:0000256" key="11">
    <source>
        <dbReference type="ARBA" id="ARBA00022833"/>
    </source>
</evidence>
<organism evidence="22 23">
    <name type="scientific">Danionella cerebrum</name>
    <dbReference type="NCBI Taxonomy" id="2873325"/>
    <lineage>
        <taxon>Eukaryota</taxon>
        <taxon>Metazoa</taxon>
        <taxon>Chordata</taxon>
        <taxon>Craniata</taxon>
        <taxon>Vertebrata</taxon>
        <taxon>Euteleostomi</taxon>
        <taxon>Actinopterygii</taxon>
        <taxon>Neopterygii</taxon>
        <taxon>Teleostei</taxon>
        <taxon>Ostariophysi</taxon>
        <taxon>Cypriniformes</taxon>
        <taxon>Danionidae</taxon>
        <taxon>Danioninae</taxon>
        <taxon>Danionella</taxon>
    </lineage>
</organism>
<evidence type="ECO:0000313" key="22">
    <source>
        <dbReference type="EMBL" id="TRZ00928.1"/>
    </source>
</evidence>
<dbReference type="InterPro" id="IPR021184">
    <property type="entry name" value="TNF_CS"/>
</dbReference>
<dbReference type="InterPro" id="IPR017355">
    <property type="entry name" value="TNF_ligand_10/11"/>
</dbReference>
<dbReference type="EMBL" id="SRMA01024201">
    <property type="protein sequence ID" value="TRZ00928.1"/>
    <property type="molecule type" value="Genomic_DNA"/>
</dbReference>
<keyword evidence="11 19" id="KW-0862">Zinc</keyword>
<dbReference type="GO" id="GO:2001238">
    <property type="term" value="P:positive regulation of extrinsic apoptotic signaling pathway"/>
    <property type="evidence" value="ECO:0007669"/>
    <property type="project" value="UniProtKB-ARBA"/>
</dbReference>
<reference evidence="22" key="2">
    <citation type="submission" date="2019-04" db="EMBL/GenBank/DDBJ databases">
        <authorList>
            <person name="Kadobianskyi M."/>
            <person name="Schulze L."/>
            <person name="Schuelke M."/>
            <person name="Judkewitz B."/>
        </authorList>
    </citation>
    <scope>NUCLEOTIDE SEQUENCE</scope>
    <source>
        <strain evidence="22">Bolton</strain>
        <tissue evidence="22">Whole-body</tissue>
    </source>
</reference>
<dbReference type="GO" id="GO:0005615">
    <property type="term" value="C:extracellular space"/>
    <property type="evidence" value="ECO:0007669"/>
    <property type="project" value="UniProtKB-KW"/>
</dbReference>
<dbReference type="GO" id="GO:0005125">
    <property type="term" value="F:cytokine activity"/>
    <property type="evidence" value="ECO:0007669"/>
    <property type="project" value="UniProtKB-KW"/>
</dbReference>
<evidence type="ECO:0000256" key="9">
    <source>
        <dbReference type="ARBA" id="ARBA00022703"/>
    </source>
</evidence>
<comment type="caution">
    <text evidence="22">The sequence shown here is derived from an EMBL/GenBank/DDBJ whole genome shotgun (WGS) entry which is preliminary data.</text>
</comment>
<dbReference type="CDD" id="cd00184">
    <property type="entry name" value="TNF"/>
    <property type="match status" value="1"/>
</dbReference>
<feature type="domain" description="THD" evidence="21">
    <location>
        <begin position="128"/>
        <end position="297"/>
    </location>
</feature>
<keyword evidence="5" id="KW-0202">Cytokine</keyword>
<keyword evidence="7" id="KW-0597">Phosphoprotein</keyword>